<evidence type="ECO:0000313" key="2">
    <source>
        <dbReference type="EMBL" id="GIE46282.1"/>
    </source>
</evidence>
<comment type="caution">
    <text evidence="2">The sequence shown here is derived from an EMBL/GenBank/DDBJ whole genome shotgun (WGS) entry which is preliminary data.</text>
</comment>
<dbReference type="Proteomes" id="UP000631312">
    <property type="component" value="Unassembled WGS sequence"/>
</dbReference>
<evidence type="ECO:0000313" key="3">
    <source>
        <dbReference type="Proteomes" id="UP000631312"/>
    </source>
</evidence>
<protein>
    <submittedName>
        <fullName evidence="2">Uncharacterized protein</fullName>
    </submittedName>
</protein>
<reference evidence="2 3" key="1">
    <citation type="submission" date="2021-01" db="EMBL/GenBank/DDBJ databases">
        <title>Whole genome shotgun sequence of Actinoplanes lobatus NBRC 12513.</title>
        <authorList>
            <person name="Komaki H."/>
            <person name="Tamura T."/>
        </authorList>
    </citation>
    <scope>NUCLEOTIDE SEQUENCE [LARGE SCALE GENOMIC DNA]</scope>
    <source>
        <strain evidence="2 3">NBRC 12513</strain>
    </source>
</reference>
<proteinExistence type="predicted"/>
<accession>A0ABQ4AZ75</accession>
<feature type="compositionally biased region" description="Low complexity" evidence="1">
    <location>
        <begin position="176"/>
        <end position="206"/>
    </location>
</feature>
<gene>
    <name evidence="2" type="ORF">Alo02nite_91800</name>
</gene>
<keyword evidence="3" id="KW-1185">Reference proteome</keyword>
<organism evidence="2 3">
    <name type="scientific">Actinoplanes lobatus</name>
    <dbReference type="NCBI Taxonomy" id="113568"/>
    <lineage>
        <taxon>Bacteria</taxon>
        <taxon>Bacillati</taxon>
        <taxon>Actinomycetota</taxon>
        <taxon>Actinomycetes</taxon>
        <taxon>Micromonosporales</taxon>
        <taxon>Micromonosporaceae</taxon>
        <taxon>Actinoplanes</taxon>
    </lineage>
</organism>
<feature type="region of interest" description="Disordered" evidence="1">
    <location>
        <begin position="150"/>
        <end position="212"/>
    </location>
</feature>
<evidence type="ECO:0000256" key="1">
    <source>
        <dbReference type="SAM" id="MobiDB-lite"/>
    </source>
</evidence>
<name>A0ABQ4AZ75_9ACTN</name>
<sequence length="212" mass="23127">MAVRTEITRRCRRHQNDRFDLLEPANAELISTRLDVMKALLSTLTDAELGLVRECERDNIGAADEDTLIELHGRVRQARDKYVGMYRRQASARVAESGGRGKARPKNTLNAQKAEVFEDALARVSRQLATAARHSALELRADRLAAVREDRNTAPLAPRGSTASRRSAPAQKRAATRAPAGRATPGAGQAARKRQAASAAAGARQQASRDNR</sequence>
<dbReference type="EMBL" id="BOMP01000197">
    <property type="protein sequence ID" value="GIE46282.1"/>
    <property type="molecule type" value="Genomic_DNA"/>
</dbReference>